<name>A0A6J5NIK8_9CAUD</name>
<reference evidence="1" key="1">
    <citation type="submission" date="2020-04" db="EMBL/GenBank/DDBJ databases">
        <authorList>
            <person name="Chiriac C."/>
            <person name="Salcher M."/>
            <person name="Ghai R."/>
            <person name="Kavagutti S V."/>
        </authorList>
    </citation>
    <scope>NUCLEOTIDE SEQUENCE</scope>
</reference>
<gene>
    <name evidence="1" type="ORF">UFOVP689_33</name>
</gene>
<proteinExistence type="predicted"/>
<sequence length="75" mass="8509">MQVVTETFWSDLNGRIVCEKHIGCEATAKLEKRKTAKTITTSMTKWFKMTEAEATEFSELVGLDHSICESCRYSA</sequence>
<dbReference type="EMBL" id="LR796664">
    <property type="protein sequence ID" value="CAB4157576.1"/>
    <property type="molecule type" value="Genomic_DNA"/>
</dbReference>
<protein>
    <submittedName>
        <fullName evidence="1">Uncharacterized protein</fullName>
    </submittedName>
</protein>
<organism evidence="1">
    <name type="scientific">uncultured Caudovirales phage</name>
    <dbReference type="NCBI Taxonomy" id="2100421"/>
    <lineage>
        <taxon>Viruses</taxon>
        <taxon>Duplodnaviria</taxon>
        <taxon>Heunggongvirae</taxon>
        <taxon>Uroviricota</taxon>
        <taxon>Caudoviricetes</taxon>
        <taxon>Peduoviridae</taxon>
        <taxon>Maltschvirus</taxon>
        <taxon>Maltschvirus maltsch</taxon>
    </lineage>
</organism>
<accession>A0A6J5NIK8</accession>
<evidence type="ECO:0000313" key="1">
    <source>
        <dbReference type="EMBL" id="CAB4157576.1"/>
    </source>
</evidence>